<name>A0AA38FLF7_TAXCH</name>
<evidence type="ECO:0000313" key="1">
    <source>
        <dbReference type="EMBL" id="KAH9306046.1"/>
    </source>
</evidence>
<dbReference type="InterPro" id="IPR033254">
    <property type="entry name" value="Plant_FLA"/>
</dbReference>
<dbReference type="InterPro" id="IPR036378">
    <property type="entry name" value="FAS1_dom_sf"/>
</dbReference>
<dbReference type="PANTHER" id="PTHR32382">
    <property type="entry name" value="FASCICLIN-LIKE ARABINOGALACTAN PROTEIN"/>
    <property type="match status" value="1"/>
</dbReference>
<dbReference type="SUPFAM" id="SSF82153">
    <property type="entry name" value="FAS1 domain"/>
    <property type="match status" value="1"/>
</dbReference>
<dbReference type="PANTHER" id="PTHR32382:SF5">
    <property type="entry name" value="FASCICLIN-LIKE ARABINOGALACTAN PROTEIN 8"/>
    <property type="match status" value="1"/>
</dbReference>
<dbReference type="AlphaFoldDB" id="A0AA38FLF7"/>
<feature type="non-terminal residue" evidence="1">
    <location>
        <position position="270"/>
    </location>
</feature>
<evidence type="ECO:0000313" key="2">
    <source>
        <dbReference type="Proteomes" id="UP000824469"/>
    </source>
</evidence>
<sequence length="270" mass="29532">MSGSKAKLDAMYVKSVKEIPYNVSVLEISQVILPSDLSAPAPSPNALNISAELEKVECKIFVQLITVTRVLKTYKDTITTGLTLFTLTDEAFTGPVMAKLNKLSSAQQVSLLEYHAMPVYSPTGRLKIASGPMSTLVDDPPVSQARTCSSNPHSNSFKGFSRLLHYCSIGAAGSLDFFTGAKEAVIPFERNSVRSNAMDSTQESSHSFSNALLLSTSDNGYYNNPYSHEYAKSWLFNQSIEKDTPVNRPFIDFLGVGANAEGEYKHRDSH</sequence>
<comment type="caution">
    <text evidence="1">The sequence shown here is derived from an EMBL/GenBank/DDBJ whole genome shotgun (WGS) entry which is preliminary data.</text>
</comment>
<reference evidence="1 2" key="1">
    <citation type="journal article" date="2021" name="Nat. Plants">
        <title>The Taxus genome provides insights into paclitaxel biosynthesis.</title>
        <authorList>
            <person name="Xiong X."/>
            <person name="Gou J."/>
            <person name="Liao Q."/>
            <person name="Li Y."/>
            <person name="Zhou Q."/>
            <person name="Bi G."/>
            <person name="Li C."/>
            <person name="Du R."/>
            <person name="Wang X."/>
            <person name="Sun T."/>
            <person name="Guo L."/>
            <person name="Liang H."/>
            <person name="Lu P."/>
            <person name="Wu Y."/>
            <person name="Zhang Z."/>
            <person name="Ro D.K."/>
            <person name="Shang Y."/>
            <person name="Huang S."/>
            <person name="Yan J."/>
        </authorList>
    </citation>
    <scope>NUCLEOTIDE SEQUENCE [LARGE SCALE GENOMIC DNA]</scope>
    <source>
        <strain evidence="1">Ta-2019</strain>
    </source>
</reference>
<accession>A0AA38FLF7</accession>
<organism evidence="1 2">
    <name type="scientific">Taxus chinensis</name>
    <name type="common">Chinese yew</name>
    <name type="synonym">Taxus wallichiana var. chinensis</name>
    <dbReference type="NCBI Taxonomy" id="29808"/>
    <lineage>
        <taxon>Eukaryota</taxon>
        <taxon>Viridiplantae</taxon>
        <taxon>Streptophyta</taxon>
        <taxon>Embryophyta</taxon>
        <taxon>Tracheophyta</taxon>
        <taxon>Spermatophyta</taxon>
        <taxon>Pinopsida</taxon>
        <taxon>Pinidae</taxon>
        <taxon>Conifers II</taxon>
        <taxon>Cupressales</taxon>
        <taxon>Taxaceae</taxon>
        <taxon>Taxus</taxon>
    </lineage>
</organism>
<dbReference type="GO" id="GO:0005886">
    <property type="term" value="C:plasma membrane"/>
    <property type="evidence" value="ECO:0007669"/>
    <property type="project" value="TreeGrafter"/>
</dbReference>
<dbReference type="EMBL" id="JAHRHJ020000008">
    <property type="protein sequence ID" value="KAH9306046.1"/>
    <property type="molecule type" value="Genomic_DNA"/>
</dbReference>
<dbReference type="Proteomes" id="UP000824469">
    <property type="component" value="Unassembled WGS sequence"/>
</dbReference>
<protein>
    <submittedName>
        <fullName evidence="1">Uncharacterized protein</fullName>
    </submittedName>
</protein>
<keyword evidence="2" id="KW-1185">Reference proteome</keyword>
<gene>
    <name evidence="1" type="ORF">KI387_010450</name>
</gene>
<proteinExistence type="predicted"/>